<keyword evidence="4" id="KW-0560">Oxidoreductase</keyword>
<evidence type="ECO:0000256" key="3">
    <source>
        <dbReference type="ARBA" id="ARBA00022832"/>
    </source>
</evidence>
<keyword evidence="5" id="KW-0443">Lipid metabolism</keyword>
<dbReference type="AlphaFoldDB" id="A0A9K3LCJ2"/>
<dbReference type="OrthoDB" id="417891at2759"/>
<evidence type="ECO:0000313" key="8">
    <source>
        <dbReference type="Proteomes" id="UP000693970"/>
    </source>
</evidence>
<dbReference type="InterPro" id="IPR002347">
    <property type="entry name" value="SDR_fam"/>
</dbReference>
<evidence type="ECO:0000256" key="6">
    <source>
        <dbReference type="ARBA" id="ARBA00023160"/>
    </source>
</evidence>
<dbReference type="PIRSF" id="PIRSF000094">
    <property type="entry name" value="Enoyl-ACP_rdct"/>
    <property type="match status" value="1"/>
</dbReference>
<accession>A0A9K3LCJ2</accession>
<evidence type="ECO:0000256" key="5">
    <source>
        <dbReference type="ARBA" id="ARBA00023098"/>
    </source>
</evidence>
<dbReference type="GO" id="GO:0004318">
    <property type="term" value="F:enoyl-[acyl-carrier-protein] reductase (NADH) activity"/>
    <property type="evidence" value="ECO:0007669"/>
    <property type="project" value="InterPro"/>
</dbReference>
<protein>
    <submittedName>
        <fullName evidence="7">Enoyl-ACP reductase</fullName>
    </submittedName>
</protein>
<proteinExistence type="predicted"/>
<dbReference type="Proteomes" id="UP000693970">
    <property type="component" value="Unassembled WGS sequence"/>
</dbReference>
<comment type="caution">
    <text evidence="7">The sequence shown here is derived from an EMBL/GenBank/DDBJ whole genome shotgun (WGS) entry which is preliminary data.</text>
</comment>
<keyword evidence="3" id="KW-0276">Fatty acid metabolism</keyword>
<evidence type="ECO:0000256" key="4">
    <source>
        <dbReference type="ARBA" id="ARBA00023002"/>
    </source>
</evidence>
<dbReference type="GO" id="GO:0006633">
    <property type="term" value="P:fatty acid biosynthetic process"/>
    <property type="evidence" value="ECO:0007669"/>
    <property type="project" value="UniProtKB-KW"/>
</dbReference>
<evidence type="ECO:0000256" key="1">
    <source>
        <dbReference type="ARBA" id="ARBA00005189"/>
    </source>
</evidence>
<reference evidence="7" key="1">
    <citation type="journal article" date="2021" name="Sci. Rep.">
        <title>Diploid genomic architecture of Nitzschia inconspicua, an elite biomass production diatom.</title>
        <authorList>
            <person name="Oliver A."/>
            <person name="Podell S."/>
            <person name="Pinowska A."/>
            <person name="Traller J.C."/>
            <person name="Smith S.R."/>
            <person name="McClure R."/>
            <person name="Beliaev A."/>
            <person name="Bohutskyi P."/>
            <person name="Hill E.A."/>
            <person name="Rabines A."/>
            <person name="Zheng H."/>
            <person name="Allen L.Z."/>
            <person name="Kuo A."/>
            <person name="Grigoriev I.V."/>
            <person name="Allen A.E."/>
            <person name="Hazlebeck D."/>
            <person name="Allen E.E."/>
        </authorList>
    </citation>
    <scope>NUCLEOTIDE SEQUENCE</scope>
    <source>
        <strain evidence="7">Hildebrandi</strain>
    </source>
</reference>
<dbReference type="InterPro" id="IPR014358">
    <property type="entry name" value="Enoyl-ACP_Rdtase_NADH"/>
</dbReference>
<keyword evidence="6" id="KW-0275">Fatty acid biosynthesis</keyword>
<reference evidence="7" key="2">
    <citation type="submission" date="2021-04" db="EMBL/GenBank/DDBJ databases">
        <authorList>
            <person name="Podell S."/>
        </authorList>
    </citation>
    <scope>NUCLEOTIDE SEQUENCE</scope>
    <source>
        <strain evidence="7">Hildebrandi</strain>
    </source>
</reference>
<keyword evidence="8" id="KW-1185">Reference proteome</keyword>
<gene>
    <name evidence="7" type="ORF">IV203_035043</name>
</gene>
<dbReference type="Pfam" id="PF13561">
    <property type="entry name" value="adh_short_C2"/>
    <property type="match status" value="1"/>
</dbReference>
<evidence type="ECO:0000256" key="2">
    <source>
        <dbReference type="ARBA" id="ARBA00022516"/>
    </source>
</evidence>
<organism evidence="7 8">
    <name type="scientific">Nitzschia inconspicua</name>
    <dbReference type="NCBI Taxonomy" id="303405"/>
    <lineage>
        <taxon>Eukaryota</taxon>
        <taxon>Sar</taxon>
        <taxon>Stramenopiles</taxon>
        <taxon>Ochrophyta</taxon>
        <taxon>Bacillariophyta</taxon>
        <taxon>Bacillariophyceae</taxon>
        <taxon>Bacillariophycidae</taxon>
        <taxon>Bacillariales</taxon>
        <taxon>Bacillariaceae</taxon>
        <taxon>Nitzschia</taxon>
    </lineage>
</organism>
<evidence type="ECO:0000313" key="7">
    <source>
        <dbReference type="EMBL" id="KAG7359945.1"/>
    </source>
</evidence>
<keyword evidence="2" id="KW-0444">Lipid biosynthesis</keyword>
<comment type="pathway">
    <text evidence="1">Lipid metabolism.</text>
</comment>
<dbReference type="PANTHER" id="PTHR43159">
    <property type="entry name" value="ENOYL-[ACYL-CARRIER-PROTEIN] REDUCTASE"/>
    <property type="match status" value="1"/>
</dbReference>
<dbReference type="EMBL" id="JAGRRH010000013">
    <property type="protein sequence ID" value="KAG7359945.1"/>
    <property type="molecule type" value="Genomic_DNA"/>
</dbReference>
<dbReference type="PANTHER" id="PTHR43159:SF2">
    <property type="entry name" value="ENOYL-[ACYL-CARRIER-PROTEIN] REDUCTASE [NADH], CHLOROPLASTIC"/>
    <property type="match status" value="1"/>
</dbReference>
<sequence>MAASTSRKVVLIMGIANQKSIAWSCMEKFLQKDWYVIYTVQNEKIGSQVEAMLKRSSFPDGHQNSILGGYSCDVTDRASMDQFFHRSLPDTLQQQSQPLSLHAVIHSLAFASNLKTPLLETTKHSFLEAHEISSYSLIEVARESLPFLRNQTCSDGENYTECSRSITTLSYLGATHAIPGYNVMGPAKASLESVVRGLAVDLRERSSYPIRVNAVRAGPLPTISSKGGITGFDLMRRDVENKSPLGNVTLRQVADSIYHVAAEAHGMTGQSINIDGGYSIVAGPSMGDLL</sequence>
<name>A0A9K3LCJ2_9STRA</name>